<protein>
    <submittedName>
        <fullName evidence="2">Uncharacterized protein</fullName>
    </submittedName>
</protein>
<keyword evidence="1" id="KW-1133">Transmembrane helix</keyword>
<evidence type="ECO:0000313" key="3">
    <source>
        <dbReference type="Proteomes" id="UP000191448"/>
    </source>
</evidence>
<feature type="transmembrane region" description="Helical" evidence="1">
    <location>
        <begin position="181"/>
        <end position="200"/>
    </location>
</feature>
<dbReference type="AlphaFoldDB" id="A0A1V4SN52"/>
<sequence length="213" mass="24977">MDKRVIKYVFKDIKFNLLVYFLSLILFLMMMYSLKYFNLIERISGVEIIGALVILIPNSVKILFDFLFLKGNNFKRRTIGIVYLFYGITLSSMNSLIVNLIDYILNGTMIIENYIDLNKIYFKIIFVFGITFIGLICIWIFALLIYRVGENKFFSLISIISMFILFKMIKDSILNIPLSLNFIISSICLLSGILIFVFYWRVKRFKVIGGIFE</sequence>
<proteinExistence type="predicted"/>
<accession>A0A1V4SN52</accession>
<feature type="transmembrane region" description="Helical" evidence="1">
    <location>
        <begin position="153"/>
        <end position="169"/>
    </location>
</feature>
<feature type="transmembrane region" description="Helical" evidence="1">
    <location>
        <begin position="46"/>
        <end position="69"/>
    </location>
</feature>
<dbReference type="EMBL" id="LTAY01000103">
    <property type="protein sequence ID" value="OPX45319.1"/>
    <property type="molecule type" value="Genomic_DNA"/>
</dbReference>
<keyword evidence="1" id="KW-0472">Membrane</keyword>
<keyword evidence="1" id="KW-0812">Transmembrane</keyword>
<organism evidence="2 3">
    <name type="scientific">Clostridium thermobutyricum DSM 4928</name>
    <dbReference type="NCBI Taxonomy" id="1121339"/>
    <lineage>
        <taxon>Bacteria</taxon>
        <taxon>Bacillati</taxon>
        <taxon>Bacillota</taxon>
        <taxon>Clostridia</taxon>
        <taxon>Eubacteriales</taxon>
        <taxon>Clostridiaceae</taxon>
        <taxon>Clostridium</taxon>
    </lineage>
</organism>
<evidence type="ECO:0000313" key="2">
    <source>
        <dbReference type="EMBL" id="OPX45319.1"/>
    </source>
</evidence>
<name>A0A1V4SN52_9CLOT</name>
<feature type="transmembrane region" description="Helical" evidence="1">
    <location>
        <begin position="81"/>
        <end position="101"/>
    </location>
</feature>
<feature type="transmembrane region" description="Helical" evidence="1">
    <location>
        <begin position="15"/>
        <end position="34"/>
    </location>
</feature>
<feature type="transmembrane region" description="Helical" evidence="1">
    <location>
        <begin position="121"/>
        <end position="146"/>
    </location>
</feature>
<gene>
    <name evidence="2" type="ORF">CLTHE_30830</name>
</gene>
<dbReference type="Proteomes" id="UP000191448">
    <property type="component" value="Unassembled WGS sequence"/>
</dbReference>
<evidence type="ECO:0000256" key="1">
    <source>
        <dbReference type="SAM" id="Phobius"/>
    </source>
</evidence>
<reference evidence="2 3" key="1">
    <citation type="submission" date="2016-02" db="EMBL/GenBank/DDBJ databases">
        <title>Genome sequence of Clostridium thermobutyricum DSM 4928.</title>
        <authorList>
            <person name="Poehlein A."/>
            <person name="Daniel R."/>
        </authorList>
    </citation>
    <scope>NUCLEOTIDE SEQUENCE [LARGE SCALE GENOMIC DNA]</scope>
    <source>
        <strain evidence="2 3">DSM 4928</strain>
    </source>
</reference>
<comment type="caution">
    <text evidence="2">The sequence shown here is derived from an EMBL/GenBank/DDBJ whole genome shotgun (WGS) entry which is preliminary data.</text>
</comment>
<dbReference type="RefSeq" id="WP_080024172.1">
    <property type="nucleotide sequence ID" value="NZ_LTAY01000103.1"/>
</dbReference>